<evidence type="ECO:0000313" key="11">
    <source>
        <dbReference type="Proteomes" id="UP000260351"/>
    </source>
</evidence>
<keyword evidence="3 6" id="KW-0963">Cytoplasm</keyword>
<proteinExistence type="inferred from homology"/>
<feature type="domain" description="Translation elongation factor EFTs/EF1B dimerisation" evidence="9">
    <location>
        <begin position="70"/>
        <end position="269"/>
    </location>
</feature>
<dbReference type="InterPro" id="IPR036402">
    <property type="entry name" value="EF-Ts_dimer_sf"/>
</dbReference>
<evidence type="ECO:0000256" key="4">
    <source>
        <dbReference type="ARBA" id="ARBA00022768"/>
    </source>
</evidence>
<name>A0A3E1K986_9GAMM</name>
<dbReference type="OrthoDB" id="9808348at2"/>
<evidence type="ECO:0000256" key="6">
    <source>
        <dbReference type="HAMAP-Rule" id="MF_00050"/>
    </source>
</evidence>
<dbReference type="SUPFAM" id="SSF54713">
    <property type="entry name" value="Elongation factor Ts (EF-Ts), dimerisation domain"/>
    <property type="match status" value="2"/>
</dbReference>
<dbReference type="PROSITE" id="PS01126">
    <property type="entry name" value="EF_TS_1"/>
    <property type="match status" value="1"/>
</dbReference>
<dbReference type="PROSITE" id="PS01127">
    <property type="entry name" value="EF_TS_2"/>
    <property type="match status" value="1"/>
</dbReference>
<dbReference type="PANTHER" id="PTHR11741:SF0">
    <property type="entry name" value="ELONGATION FACTOR TS, MITOCHONDRIAL"/>
    <property type="match status" value="1"/>
</dbReference>
<dbReference type="Proteomes" id="UP000260351">
    <property type="component" value="Unassembled WGS sequence"/>
</dbReference>
<dbReference type="GO" id="GO:0005737">
    <property type="term" value="C:cytoplasm"/>
    <property type="evidence" value="ECO:0007669"/>
    <property type="project" value="UniProtKB-SubCell"/>
</dbReference>
<evidence type="ECO:0000259" key="9">
    <source>
        <dbReference type="Pfam" id="PF00889"/>
    </source>
</evidence>
<sequence length="289" mass="30681">MSISASQVKELRERTGAGMMECKKALVETDGDMDAAIEHLRKSGLAKADKKSDRVAAEGTVVMAESGDSAVLVEINCETDFVAKDDNFRSFADEVAGLALTVDDVDALNEATTEGGQTVAEAAKQLIAKLGENMQVRRMAKLSAEGGTMGGYIHGGRIGVLVALEGGDEELARDLAMHIAALNPAYRDVEDVPSDVIDSEKQILVAQAEDSGKPPEIIEKMVTGRLNKRLAEITLTGQPFVKDSDQTVGKLLKSKGASIKGFVRLEVGEGIEKEEADFAAEVMQQAKGG</sequence>
<dbReference type="SUPFAM" id="SSF46934">
    <property type="entry name" value="UBA-like"/>
    <property type="match status" value="1"/>
</dbReference>
<dbReference type="CDD" id="cd14275">
    <property type="entry name" value="UBA_EF-Ts"/>
    <property type="match status" value="1"/>
</dbReference>
<dbReference type="InterPro" id="IPR014039">
    <property type="entry name" value="Transl_elong_EFTs/EF1B_dimer"/>
</dbReference>
<dbReference type="InterPro" id="IPR001816">
    <property type="entry name" value="Transl_elong_EFTs/EF1B"/>
</dbReference>
<evidence type="ECO:0000256" key="7">
    <source>
        <dbReference type="RuleBase" id="RU000642"/>
    </source>
</evidence>
<evidence type="ECO:0000256" key="5">
    <source>
        <dbReference type="ARBA" id="ARBA00022917"/>
    </source>
</evidence>
<keyword evidence="11" id="KW-1185">Reference proteome</keyword>
<keyword evidence="5 6" id="KW-0648">Protein biosynthesis</keyword>
<evidence type="ECO:0000256" key="8">
    <source>
        <dbReference type="RuleBase" id="RU000643"/>
    </source>
</evidence>
<dbReference type="PANTHER" id="PTHR11741">
    <property type="entry name" value="ELONGATION FACTOR TS"/>
    <property type="match status" value="1"/>
</dbReference>
<feature type="region of interest" description="Involved in Mg(2+) ion dislocation from EF-Tu" evidence="6">
    <location>
        <begin position="79"/>
        <end position="82"/>
    </location>
</feature>
<dbReference type="AlphaFoldDB" id="A0A3E1K986"/>
<comment type="caution">
    <text evidence="10">The sequence shown here is derived from an EMBL/GenBank/DDBJ whole genome shotgun (WGS) entry which is preliminary data.</text>
</comment>
<evidence type="ECO:0000256" key="2">
    <source>
        <dbReference type="ARBA" id="ARBA00016956"/>
    </source>
</evidence>
<dbReference type="Gene3D" id="1.10.8.10">
    <property type="entry name" value="DNA helicase RuvA subunit, C-terminal domain"/>
    <property type="match status" value="1"/>
</dbReference>
<accession>A0A3E1K986</accession>
<comment type="similarity">
    <text evidence="1 6 7">Belongs to the EF-Ts family.</text>
</comment>
<reference evidence="10 11" key="1">
    <citation type="submission" date="2018-08" db="EMBL/GenBank/DDBJ databases">
        <title>Wenzhouxiangella salilacus sp. nov., a novel bacterium isolated from a saline lake in Xinjiang Province, China.</title>
        <authorList>
            <person name="Han S."/>
        </authorList>
    </citation>
    <scope>NUCLEOTIDE SEQUENCE [LARGE SCALE GENOMIC DNA]</scope>
    <source>
        <strain evidence="10 11">XDB06</strain>
    </source>
</reference>
<organism evidence="10 11">
    <name type="scientific">Wenzhouxiangella sediminis</name>
    <dbReference type="NCBI Taxonomy" id="1792836"/>
    <lineage>
        <taxon>Bacteria</taxon>
        <taxon>Pseudomonadati</taxon>
        <taxon>Pseudomonadota</taxon>
        <taxon>Gammaproteobacteria</taxon>
        <taxon>Chromatiales</taxon>
        <taxon>Wenzhouxiangellaceae</taxon>
        <taxon>Wenzhouxiangella</taxon>
    </lineage>
</organism>
<evidence type="ECO:0000256" key="3">
    <source>
        <dbReference type="ARBA" id="ARBA00022490"/>
    </source>
</evidence>
<dbReference type="FunFam" id="1.10.8.10:FF:000001">
    <property type="entry name" value="Elongation factor Ts"/>
    <property type="match status" value="1"/>
</dbReference>
<comment type="subcellular location">
    <subcellularLocation>
        <location evidence="6 8">Cytoplasm</location>
    </subcellularLocation>
</comment>
<dbReference type="Gene3D" id="1.10.286.20">
    <property type="match status" value="1"/>
</dbReference>
<dbReference type="InterPro" id="IPR009060">
    <property type="entry name" value="UBA-like_sf"/>
</dbReference>
<dbReference type="FunFam" id="1.10.286.20:FF:000001">
    <property type="entry name" value="Elongation factor Ts"/>
    <property type="match status" value="1"/>
</dbReference>
<dbReference type="RefSeq" id="WP_116650876.1">
    <property type="nucleotide sequence ID" value="NZ_QUZK01000037.1"/>
</dbReference>
<protein>
    <recommendedName>
        <fullName evidence="2 6">Elongation factor Ts</fullName>
        <shortName evidence="6">EF-Ts</shortName>
    </recommendedName>
</protein>
<gene>
    <name evidence="6" type="primary">tsf</name>
    <name evidence="10" type="ORF">DZC52_09370</name>
</gene>
<keyword evidence="4 6" id="KW-0251">Elongation factor</keyword>
<dbReference type="Pfam" id="PF00889">
    <property type="entry name" value="EF_TS"/>
    <property type="match status" value="1"/>
</dbReference>
<dbReference type="EMBL" id="QUZK01000037">
    <property type="protein sequence ID" value="RFF30275.1"/>
    <property type="molecule type" value="Genomic_DNA"/>
</dbReference>
<dbReference type="NCBIfam" id="TIGR00116">
    <property type="entry name" value="tsf"/>
    <property type="match status" value="1"/>
</dbReference>
<dbReference type="HAMAP" id="MF_00050">
    <property type="entry name" value="EF_Ts"/>
    <property type="match status" value="1"/>
</dbReference>
<dbReference type="Gene3D" id="3.30.479.20">
    <property type="entry name" value="Elongation factor Ts, dimerisation domain"/>
    <property type="match status" value="2"/>
</dbReference>
<evidence type="ECO:0000313" key="10">
    <source>
        <dbReference type="EMBL" id="RFF30275.1"/>
    </source>
</evidence>
<evidence type="ECO:0000256" key="1">
    <source>
        <dbReference type="ARBA" id="ARBA00005532"/>
    </source>
</evidence>
<dbReference type="GO" id="GO:0003746">
    <property type="term" value="F:translation elongation factor activity"/>
    <property type="evidence" value="ECO:0007669"/>
    <property type="project" value="UniProtKB-UniRule"/>
</dbReference>
<comment type="function">
    <text evidence="6 7">Associates with the EF-Tu.GDP complex and induces the exchange of GDP to GTP. It remains bound to the aminoacyl-tRNA.EF-Tu.GTP complex up to the GTP hydrolysis stage on the ribosome.</text>
</comment>
<dbReference type="InterPro" id="IPR018101">
    <property type="entry name" value="Transl_elong_Ts_CS"/>
</dbReference>